<dbReference type="Proteomes" id="UP000293846">
    <property type="component" value="Unassembled WGS sequence"/>
</dbReference>
<dbReference type="STRING" id="1742358.GCA_001439605_03732"/>
<evidence type="ECO:0000313" key="3">
    <source>
        <dbReference type="Proteomes" id="UP000293846"/>
    </source>
</evidence>
<organism evidence="2 3">
    <name type="scientific">Cytobacillus praedii</name>
    <dbReference type="NCBI Taxonomy" id="1742358"/>
    <lineage>
        <taxon>Bacteria</taxon>
        <taxon>Bacillati</taxon>
        <taxon>Bacillota</taxon>
        <taxon>Bacilli</taxon>
        <taxon>Bacillales</taxon>
        <taxon>Bacillaceae</taxon>
        <taxon>Cytobacillus</taxon>
    </lineage>
</organism>
<comment type="caution">
    <text evidence="2">The sequence shown here is derived from an EMBL/GenBank/DDBJ whole genome shotgun (WGS) entry which is preliminary data.</text>
</comment>
<gene>
    <name evidence="2" type="ORF">E0Y62_08795</name>
</gene>
<accession>A0A4R1AW00</accession>
<dbReference type="RefSeq" id="WP_131236680.1">
    <property type="nucleotide sequence ID" value="NZ_SJTH01000008.1"/>
</dbReference>
<name>A0A4R1AW00_9BACI</name>
<protein>
    <submittedName>
        <fullName evidence="2">Uncharacterized protein</fullName>
    </submittedName>
</protein>
<evidence type="ECO:0000313" key="2">
    <source>
        <dbReference type="EMBL" id="TCJ04532.1"/>
    </source>
</evidence>
<keyword evidence="1" id="KW-0472">Membrane</keyword>
<dbReference type="AlphaFoldDB" id="A0A4R1AW00"/>
<proteinExistence type="predicted"/>
<sequence>MRGKIPVLLFLFLLLISGYILISGNFLKMDEDRDIIKYNGRIYSNATELEWFDKKKSKFQKGKKLGEIKKHKNTTSLFWGNLTANKLQKEQYCIKQIMGKVE</sequence>
<evidence type="ECO:0000256" key="1">
    <source>
        <dbReference type="SAM" id="Phobius"/>
    </source>
</evidence>
<feature type="transmembrane region" description="Helical" evidence="1">
    <location>
        <begin position="6"/>
        <end position="27"/>
    </location>
</feature>
<reference evidence="2 3" key="1">
    <citation type="submission" date="2019-03" db="EMBL/GenBank/DDBJ databases">
        <authorList>
            <person name="Jensen L."/>
            <person name="Storgaard J."/>
            <person name="Sulaj E."/>
            <person name="Schramm A."/>
            <person name="Marshall I.P.G."/>
        </authorList>
    </citation>
    <scope>NUCLEOTIDE SEQUENCE [LARGE SCALE GENOMIC DNA]</scope>
    <source>
        <strain evidence="2 3">2017H2G3</strain>
    </source>
</reference>
<keyword evidence="1" id="KW-1133">Transmembrane helix</keyword>
<keyword evidence="3" id="KW-1185">Reference proteome</keyword>
<dbReference type="EMBL" id="SJTH01000008">
    <property type="protein sequence ID" value="TCJ04532.1"/>
    <property type="molecule type" value="Genomic_DNA"/>
</dbReference>
<keyword evidence="1" id="KW-0812">Transmembrane</keyword>